<evidence type="ECO:0000313" key="2">
    <source>
        <dbReference type="EMBL" id="XBN42137.1"/>
    </source>
</evidence>
<name>A0AAU7J7U0_9VIRU</name>
<dbReference type="EMBL" id="PP763431">
    <property type="protein sequence ID" value="XBN42137.1"/>
    <property type="molecule type" value="Genomic_DNA"/>
</dbReference>
<keyword evidence="1" id="KW-0812">Transmembrane</keyword>
<organism evidence="2">
    <name type="scientific">Microbacterium phage Merry</name>
    <dbReference type="NCBI Taxonomy" id="3144827"/>
    <lineage>
        <taxon>Viruses</taxon>
    </lineage>
</organism>
<keyword evidence="1" id="KW-0472">Membrane</keyword>
<proteinExistence type="predicted"/>
<keyword evidence="1" id="KW-1133">Transmembrane helix</keyword>
<sequence>MYNDISSASTLAATGGGIAAGSMGLWWLLAAFAMIAVGSAVMRIVPRRKH</sequence>
<protein>
    <recommendedName>
        <fullName evidence="3">Peptidase</fullName>
    </recommendedName>
</protein>
<evidence type="ECO:0000256" key="1">
    <source>
        <dbReference type="SAM" id="Phobius"/>
    </source>
</evidence>
<accession>A0AAU7J7U0</accession>
<evidence type="ECO:0008006" key="3">
    <source>
        <dbReference type="Google" id="ProtNLM"/>
    </source>
</evidence>
<reference evidence="2" key="1">
    <citation type="submission" date="2024-05" db="EMBL/GenBank/DDBJ databases">
        <title>Complete genome sequence of bacteriophages Merry and Sunny infecting Microbacterium sp. isolated from an alkaline commercial outdoor algal pond.</title>
        <authorList>
            <person name="Levesque A.V."/>
            <person name="Rabines A.J."/>
            <person name="Alrubaiaan E."/>
            <person name="Oliver A."/>
            <person name="Allen E.E."/>
            <person name="Hazlebeck D."/>
            <person name="Pinowska A."/>
            <person name="Traller J.C."/>
            <person name="Zeigler Allen L."/>
        </authorList>
    </citation>
    <scope>NUCLEOTIDE SEQUENCE</scope>
</reference>
<feature type="transmembrane region" description="Helical" evidence="1">
    <location>
        <begin position="25"/>
        <end position="45"/>
    </location>
</feature>